<feature type="transmembrane region" description="Helical" evidence="5">
    <location>
        <begin position="135"/>
        <end position="153"/>
    </location>
</feature>
<dbReference type="Proteomes" id="UP001470230">
    <property type="component" value="Unassembled WGS sequence"/>
</dbReference>
<feature type="transmembrane region" description="Helical" evidence="5">
    <location>
        <begin position="299"/>
        <end position="318"/>
    </location>
</feature>
<feature type="transmembrane region" description="Helical" evidence="5">
    <location>
        <begin position="78"/>
        <end position="97"/>
    </location>
</feature>
<evidence type="ECO:0000256" key="2">
    <source>
        <dbReference type="ARBA" id="ARBA00022692"/>
    </source>
</evidence>
<proteinExistence type="predicted"/>
<feature type="transmembrane region" description="Helical" evidence="5">
    <location>
        <begin position="103"/>
        <end position="123"/>
    </location>
</feature>
<evidence type="ECO:0000313" key="7">
    <source>
        <dbReference type="EMBL" id="KAK8889074.1"/>
    </source>
</evidence>
<dbReference type="PANTHER" id="PTHR32322">
    <property type="entry name" value="INNER MEMBRANE TRANSPORTER"/>
    <property type="match status" value="1"/>
</dbReference>
<dbReference type="InterPro" id="IPR000620">
    <property type="entry name" value="EamA_dom"/>
</dbReference>
<dbReference type="SUPFAM" id="SSF103481">
    <property type="entry name" value="Multidrug resistance efflux transporter EmrE"/>
    <property type="match status" value="1"/>
</dbReference>
<dbReference type="Pfam" id="PF00892">
    <property type="entry name" value="EamA"/>
    <property type="match status" value="1"/>
</dbReference>
<feature type="domain" description="EamA" evidence="6">
    <location>
        <begin position="6"/>
        <end position="149"/>
    </location>
</feature>
<sequence length="341" mass="37474">MNALPITAFIALCVIYGTSYAFVSCILGNADEAALSVIRMIVACMSTWGYFLFRYLFEPGYKHTVRESIRTKATPIGKAFFCGIFSLGIPVTCITISQRSVPSTVVTLSQPIIPLVTMVIAHFTLRDEKISSQKLLLSLGDLFGAVLTMIPTFSSSQSNSSSSSSSTIILDYLLLFISILCFGAGSIYLKVFLGEAELTLSCCFSSSGATLYTIVSSIIRVGLGTLFQQISKIDGKYVFCIILLGIIYSCIPTFLFMYVVRTLGAVKANLTNFGQIVIGTIAGVFFLNEMDKYTVNMKIMTWFGVLVIVCCLLFEFMIDSQKEKESKFKDNESLIKDGNFI</sequence>
<dbReference type="InterPro" id="IPR037185">
    <property type="entry name" value="EmrE-like"/>
</dbReference>
<dbReference type="PANTHER" id="PTHR32322:SF2">
    <property type="entry name" value="EAMA DOMAIN-CONTAINING PROTEIN"/>
    <property type="match status" value="1"/>
</dbReference>
<evidence type="ECO:0000256" key="1">
    <source>
        <dbReference type="ARBA" id="ARBA00004141"/>
    </source>
</evidence>
<keyword evidence="3 5" id="KW-1133">Transmembrane helix</keyword>
<feature type="transmembrane region" description="Helical" evidence="5">
    <location>
        <begin position="173"/>
        <end position="193"/>
    </location>
</feature>
<feature type="transmembrane region" description="Helical" evidence="5">
    <location>
        <begin position="37"/>
        <end position="57"/>
    </location>
</feature>
<evidence type="ECO:0000256" key="4">
    <source>
        <dbReference type="ARBA" id="ARBA00023136"/>
    </source>
</evidence>
<evidence type="ECO:0000256" key="3">
    <source>
        <dbReference type="ARBA" id="ARBA00022989"/>
    </source>
</evidence>
<evidence type="ECO:0000313" key="8">
    <source>
        <dbReference type="Proteomes" id="UP001470230"/>
    </source>
</evidence>
<gene>
    <name evidence="7" type="ORF">M9Y10_033818</name>
</gene>
<feature type="transmembrane region" description="Helical" evidence="5">
    <location>
        <begin position="235"/>
        <end position="258"/>
    </location>
</feature>
<accession>A0ABR2KD64</accession>
<reference evidence="7 8" key="1">
    <citation type="submission" date="2024-04" db="EMBL/GenBank/DDBJ databases">
        <title>Tritrichomonas musculus Genome.</title>
        <authorList>
            <person name="Alves-Ferreira E."/>
            <person name="Grigg M."/>
            <person name="Lorenzi H."/>
            <person name="Galac M."/>
        </authorList>
    </citation>
    <scope>NUCLEOTIDE SEQUENCE [LARGE SCALE GENOMIC DNA]</scope>
    <source>
        <strain evidence="7 8">EAF2021</strain>
    </source>
</reference>
<evidence type="ECO:0000259" key="6">
    <source>
        <dbReference type="Pfam" id="PF00892"/>
    </source>
</evidence>
<dbReference type="EMBL" id="JAPFFF010000005">
    <property type="protein sequence ID" value="KAK8889074.1"/>
    <property type="molecule type" value="Genomic_DNA"/>
</dbReference>
<keyword evidence="8" id="KW-1185">Reference proteome</keyword>
<evidence type="ECO:0000256" key="5">
    <source>
        <dbReference type="SAM" id="Phobius"/>
    </source>
</evidence>
<comment type="subcellular location">
    <subcellularLocation>
        <location evidence="1">Membrane</location>
        <topology evidence="1">Multi-pass membrane protein</topology>
    </subcellularLocation>
</comment>
<keyword evidence="4 5" id="KW-0472">Membrane</keyword>
<protein>
    <recommendedName>
        <fullName evidence="6">EamA domain-containing protein</fullName>
    </recommendedName>
</protein>
<comment type="caution">
    <text evidence="7">The sequence shown here is derived from an EMBL/GenBank/DDBJ whole genome shotgun (WGS) entry which is preliminary data.</text>
</comment>
<name>A0ABR2KD64_9EUKA</name>
<organism evidence="7 8">
    <name type="scientific">Tritrichomonas musculus</name>
    <dbReference type="NCBI Taxonomy" id="1915356"/>
    <lineage>
        <taxon>Eukaryota</taxon>
        <taxon>Metamonada</taxon>
        <taxon>Parabasalia</taxon>
        <taxon>Tritrichomonadida</taxon>
        <taxon>Tritrichomonadidae</taxon>
        <taxon>Tritrichomonas</taxon>
    </lineage>
</organism>
<dbReference type="InterPro" id="IPR050638">
    <property type="entry name" value="AA-Vitamin_Transporters"/>
</dbReference>
<feature type="transmembrane region" description="Helical" evidence="5">
    <location>
        <begin position="270"/>
        <end position="287"/>
    </location>
</feature>
<keyword evidence="2 5" id="KW-0812">Transmembrane</keyword>